<proteinExistence type="predicted"/>
<dbReference type="PANTHER" id="PTHR11122">
    <property type="entry name" value="APOSPORY-ASSOCIATED PROTEIN C-RELATED"/>
    <property type="match status" value="1"/>
</dbReference>
<comment type="caution">
    <text evidence="4">The sequence shown here is derived from an EMBL/GenBank/DDBJ whole genome shotgun (WGS) entry which is preliminary data.</text>
</comment>
<comment type="subunit">
    <text evidence="2">Monomer.</text>
</comment>
<keyword evidence="3" id="KW-0106">Calcium</keyword>
<dbReference type="PANTHER" id="PTHR11122:SF13">
    <property type="entry name" value="GLUCOSE-6-PHOSPHATE 1-EPIMERASE"/>
    <property type="match status" value="1"/>
</dbReference>
<dbReference type="EMBL" id="JBHSGW010000025">
    <property type="protein sequence ID" value="MFC4740508.1"/>
    <property type="molecule type" value="Genomic_DNA"/>
</dbReference>
<dbReference type="Pfam" id="PF01263">
    <property type="entry name" value="Aldose_epim"/>
    <property type="match status" value="1"/>
</dbReference>
<evidence type="ECO:0000256" key="1">
    <source>
        <dbReference type="ARBA" id="ARBA00001913"/>
    </source>
</evidence>
<reference evidence="5" key="1">
    <citation type="journal article" date="2019" name="Int. J. Syst. Evol. Microbiol.">
        <title>The Global Catalogue of Microorganisms (GCM) 10K type strain sequencing project: providing services to taxonomists for standard genome sequencing and annotation.</title>
        <authorList>
            <consortium name="The Broad Institute Genomics Platform"/>
            <consortium name="The Broad Institute Genome Sequencing Center for Infectious Disease"/>
            <person name="Wu L."/>
            <person name="Ma J."/>
        </authorList>
    </citation>
    <scope>NUCLEOTIDE SEQUENCE [LARGE SCALE GENOMIC DNA]</scope>
    <source>
        <strain evidence="5">CCUG 50349</strain>
    </source>
</reference>
<dbReference type="RefSeq" id="WP_379742010.1">
    <property type="nucleotide sequence ID" value="NZ_JBHSGW010000025.1"/>
</dbReference>
<dbReference type="CDD" id="cd09024">
    <property type="entry name" value="Aldose_epim_lacX"/>
    <property type="match status" value="1"/>
</dbReference>
<dbReference type="Gene3D" id="2.70.98.10">
    <property type="match status" value="1"/>
</dbReference>
<evidence type="ECO:0000256" key="3">
    <source>
        <dbReference type="ARBA" id="ARBA00022837"/>
    </source>
</evidence>
<comment type="cofactor">
    <cofactor evidence="1">
        <name>Ca(2+)</name>
        <dbReference type="ChEBI" id="CHEBI:29108"/>
    </cofactor>
</comment>
<dbReference type="InterPro" id="IPR014718">
    <property type="entry name" value="GH-type_carb-bd"/>
</dbReference>
<evidence type="ECO:0000256" key="2">
    <source>
        <dbReference type="ARBA" id="ARBA00011245"/>
    </source>
</evidence>
<name>A0ABV9P4H1_9FLAO</name>
<evidence type="ECO:0000313" key="5">
    <source>
        <dbReference type="Proteomes" id="UP001595885"/>
    </source>
</evidence>
<dbReference type="InterPro" id="IPR008183">
    <property type="entry name" value="Aldose_1/G6P_1-epimerase"/>
</dbReference>
<dbReference type="SUPFAM" id="SSF74650">
    <property type="entry name" value="Galactose mutarotase-like"/>
    <property type="match status" value="1"/>
</dbReference>
<organism evidence="4 5">
    <name type="scientific">Flavobacterium ponti</name>
    <dbReference type="NCBI Taxonomy" id="665133"/>
    <lineage>
        <taxon>Bacteria</taxon>
        <taxon>Pseudomonadati</taxon>
        <taxon>Bacteroidota</taxon>
        <taxon>Flavobacteriia</taxon>
        <taxon>Flavobacteriales</taxon>
        <taxon>Flavobacteriaceae</taxon>
        <taxon>Flavobacterium</taxon>
    </lineage>
</organism>
<keyword evidence="5" id="KW-1185">Reference proteome</keyword>
<protein>
    <submittedName>
        <fullName evidence="4">Aldose 1-epimerase family protein</fullName>
    </submittedName>
</protein>
<dbReference type="InterPro" id="IPR037481">
    <property type="entry name" value="LacX"/>
</dbReference>
<gene>
    <name evidence="4" type="ORF">ACFO3U_10940</name>
</gene>
<dbReference type="InterPro" id="IPR011013">
    <property type="entry name" value="Gal_mutarotase_sf_dom"/>
</dbReference>
<sequence length="282" mass="33012">MKTILKSKNYSASINHFGAELESFKKDNTNYIWTVDEQYWNKTSPILFPIVGRLKNDFYALNGKEYFLPRHGFARNYEFKIIEKSENSVVFSLKQNDETLKVYPFEFELQLKYVLENNKLTISYLVINNSNELMPFNIGAHPAFSIPSNFEDYSLQFNEDEIFETHYLENELFKGETSVIESEKGNIPLKYSLFENDALVFKHLKSDEICILKNNNPYLKVNFNGFPFLGIWTKQEAPFICIEPWYGHADEVISNRNIYNKKSIQLLNPDATFQSSFSIEIT</sequence>
<dbReference type="Proteomes" id="UP001595885">
    <property type="component" value="Unassembled WGS sequence"/>
</dbReference>
<accession>A0ABV9P4H1</accession>
<evidence type="ECO:0000313" key="4">
    <source>
        <dbReference type="EMBL" id="MFC4740508.1"/>
    </source>
</evidence>